<dbReference type="Proteomes" id="UP000030730">
    <property type="component" value="Genome"/>
</dbReference>
<sequence length="237" mass="27400">MVINIARPRNPNRDRAREIYKEKNGKIELLEISDILNEKLKNIQKWKSVDKWDAHIKRGGQPGNKNALGNNGGAPIGNKNSSDNYLCSSFKNTIPRGLLKVWNSVYNDELNPLDYLWASITLQYSKIIYAINITHVKNKKDHTIDITKEDGKKYKEYQIQHSWDKELASIKAITSAFNVLTRMIKDYEELLHKNWDLATEEQKSRIENIKARTNKLTGNNLEIEDIEDIEAEIYGSN</sequence>
<dbReference type="InterPro" id="IPR018925">
    <property type="entry name" value="XtmA-like_N"/>
</dbReference>
<dbReference type="KEGG" id="vg:26647083"/>
<keyword evidence="4" id="KW-1185">Reference proteome</keyword>
<dbReference type="GeneID" id="26647083"/>
<evidence type="ECO:0000313" key="3">
    <source>
        <dbReference type="EMBL" id="CEK40330.1"/>
    </source>
</evidence>
<evidence type="ECO:0000256" key="1">
    <source>
        <dbReference type="SAM" id="MobiDB-lite"/>
    </source>
</evidence>
<feature type="domain" description="PBSX phage terminase small subunit-like N-terminal" evidence="2">
    <location>
        <begin position="6"/>
        <end position="57"/>
    </location>
</feature>
<organism evidence="3 4">
    <name type="scientific">Clostridium phage phiCD146</name>
    <dbReference type="NCBI Taxonomy" id="1582151"/>
    <lineage>
        <taxon>Viruses</taxon>
        <taxon>Duplodnaviria</taxon>
        <taxon>Heunggongvirae</taxon>
        <taxon>Uroviricota</taxon>
        <taxon>Caudoviricetes</taxon>
        <taxon>Leicestervirus</taxon>
        <taxon>Leicestervirus CD146</taxon>
    </lineage>
</organism>
<dbReference type="Pfam" id="PF10668">
    <property type="entry name" value="Phage_terminase"/>
    <property type="match status" value="1"/>
</dbReference>
<proteinExistence type="predicted"/>
<evidence type="ECO:0000259" key="2">
    <source>
        <dbReference type="Pfam" id="PF10668"/>
    </source>
</evidence>
<gene>
    <name evidence="3" type="ORF">PHICD146_20001</name>
</gene>
<dbReference type="OrthoDB" id="16734at10239"/>
<protein>
    <submittedName>
        <fullName evidence="3">Terminase small subunit</fullName>
    </submittedName>
</protein>
<evidence type="ECO:0000313" key="4">
    <source>
        <dbReference type="Proteomes" id="UP000030730"/>
    </source>
</evidence>
<reference evidence="3 4" key="1">
    <citation type="submission" date="2014-12" db="EMBL/GenBank/DDBJ databases">
        <title>Whole Genome Sequence and Molecular Characterization of Siphoviridae / Myoviridae Phage Infecting Clostridium difficile.</title>
        <authorList>
            <person name="Monot M."/>
        </authorList>
    </citation>
    <scope>NUCLEOTIDE SEQUENCE [LARGE SCALE GENOMIC DNA]</scope>
</reference>
<feature type="region of interest" description="Disordered" evidence="1">
    <location>
        <begin position="57"/>
        <end position="76"/>
    </location>
</feature>
<name>A0A0A8WES6_9CAUD</name>
<dbReference type="RefSeq" id="YP_009214129.1">
    <property type="nucleotide sequence ID" value="NC_028958.1"/>
</dbReference>
<dbReference type="EMBL" id="LN681536">
    <property type="protein sequence ID" value="CEK40330.1"/>
    <property type="molecule type" value="Genomic_DNA"/>
</dbReference>
<dbReference type="NCBIfam" id="NF040601">
    <property type="entry name" value="TerS_not_xtmA"/>
    <property type="match status" value="1"/>
</dbReference>
<accession>A0A0A8WES6</accession>